<proteinExistence type="predicted"/>
<keyword evidence="2" id="KW-1185">Reference proteome</keyword>
<sequence length="75" mass="8421">MGGVGKNYAIYWNQLTAESVEETLYYFFSPLFSLHNPTLIKTVTTSSELRSVDEDAGERIMGGKDHLSVANLMKF</sequence>
<organism evidence="1 2">
    <name type="scientific">Thalictrum thalictroides</name>
    <name type="common">Rue-anemone</name>
    <name type="synonym">Anemone thalictroides</name>
    <dbReference type="NCBI Taxonomy" id="46969"/>
    <lineage>
        <taxon>Eukaryota</taxon>
        <taxon>Viridiplantae</taxon>
        <taxon>Streptophyta</taxon>
        <taxon>Embryophyta</taxon>
        <taxon>Tracheophyta</taxon>
        <taxon>Spermatophyta</taxon>
        <taxon>Magnoliopsida</taxon>
        <taxon>Ranunculales</taxon>
        <taxon>Ranunculaceae</taxon>
        <taxon>Thalictroideae</taxon>
        <taxon>Thalictrum</taxon>
    </lineage>
</organism>
<dbReference type="AlphaFoldDB" id="A0A7J6W376"/>
<dbReference type="EMBL" id="JABWDY010023017">
    <property type="protein sequence ID" value="KAF5191248.1"/>
    <property type="molecule type" value="Genomic_DNA"/>
</dbReference>
<reference evidence="1 2" key="1">
    <citation type="submission" date="2020-06" db="EMBL/GenBank/DDBJ databases">
        <title>Transcriptomic and genomic resources for Thalictrum thalictroides and T. hernandezii: Facilitating candidate gene discovery in an emerging model plant lineage.</title>
        <authorList>
            <person name="Arias T."/>
            <person name="Riano-Pachon D.M."/>
            <person name="Di Stilio V.S."/>
        </authorList>
    </citation>
    <scope>NUCLEOTIDE SEQUENCE [LARGE SCALE GENOMIC DNA]</scope>
    <source>
        <strain evidence="2">cv. WT478/WT964</strain>
        <tissue evidence="1">Leaves</tissue>
    </source>
</reference>
<comment type="caution">
    <text evidence="1">The sequence shown here is derived from an EMBL/GenBank/DDBJ whole genome shotgun (WGS) entry which is preliminary data.</text>
</comment>
<accession>A0A7J6W376</accession>
<protein>
    <submittedName>
        <fullName evidence="1">Uncharacterized protein</fullName>
    </submittedName>
</protein>
<evidence type="ECO:0000313" key="1">
    <source>
        <dbReference type="EMBL" id="KAF5191248.1"/>
    </source>
</evidence>
<dbReference type="Proteomes" id="UP000554482">
    <property type="component" value="Unassembled WGS sequence"/>
</dbReference>
<evidence type="ECO:0000313" key="2">
    <source>
        <dbReference type="Proteomes" id="UP000554482"/>
    </source>
</evidence>
<gene>
    <name evidence="1" type="ORF">FRX31_019165</name>
</gene>
<name>A0A7J6W376_THATH</name>